<gene>
    <name evidence="9" type="ORF">SAY86_029946</name>
</gene>
<keyword evidence="5" id="KW-0539">Nucleus</keyword>
<keyword evidence="6" id="KW-0175">Coiled coil</keyword>
<dbReference type="Proteomes" id="UP001346149">
    <property type="component" value="Unassembled WGS sequence"/>
</dbReference>
<evidence type="ECO:0000256" key="2">
    <source>
        <dbReference type="ARBA" id="ARBA00023015"/>
    </source>
</evidence>
<dbReference type="Pfam" id="PF00170">
    <property type="entry name" value="bZIP_1"/>
    <property type="match status" value="1"/>
</dbReference>
<sequence>MDAKGFSSSAARGSDRGAMKRSESELALEEYLKMEMILPLDPSFDGHFKTDFDDSCFLISPTSAAAETWEMARGNLTSSREIEEPLWCQNLMTTHSTALAPASTLTDSQSSVLVGSPMSVSKPRVGSRLGGEVDNFTFLEESDDDYDGEIELGACEQSANPNDKHSRRKISNRDSARRSRKRKQEFLVGLEVQVKHLSGENETLLKQLAGASQQFRDANTNNRVLKSDVEALRAKVKLAEDMVARGSVNCNFSHLLQGLNLQPSLNFRGSINRMTSVSPLVNIHGDNNSSFSTGSTITRQSSCTVFGNGDSGNSNRPNGMMGQGQGLSCVSEIWR</sequence>
<dbReference type="PANTHER" id="PTHR47693:SF1">
    <property type="entry name" value="BZIP TRANSCRIPTION FACTOR RISBZ3"/>
    <property type="match status" value="1"/>
</dbReference>
<dbReference type="GO" id="GO:0046983">
    <property type="term" value="F:protein dimerization activity"/>
    <property type="evidence" value="ECO:0007669"/>
    <property type="project" value="UniProtKB-ARBA"/>
</dbReference>
<dbReference type="FunFam" id="1.20.5.170:FF:000020">
    <property type="entry name" value="BZIP transcription factor"/>
    <property type="match status" value="1"/>
</dbReference>
<evidence type="ECO:0000256" key="7">
    <source>
        <dbReference type="SAM" id="MobiDB-lite"/>
    </source>
</evidence>
<evidence type="ECO:0000313" key="9">
    <source>
        <dbReference type="EMBL" id="KAK4797620.1"/>
    </source>
</evidence>
<evidence type="ECO:0000256" key="1">
    <source>
        <dbReference type="ARBA" id="ARBA00004123"/>
    </source>
</evidence>
<dbReference type="GO" id="GO:0003700">
    <property type="term" value="F:DNA-binding transcription factor activity"/>
    <property type="evidence" value="ECO:0007669"/>
    <property type="project" value="InterPro"/>
</dbReference>
<evidence type="ECO:0000256" key="6">
    <source>
        <dbReference type="SAM" id="Coils"/>
    </source>
</evidence>
<dbReference type="InterPro" id="IPR046347">
    <property type="entry name" value="bZIP_sf"/>
</dbReference>
<dbReference type="InterPro" id="IPR044168">
    <property type="entry name" value="RISBZ3/4/5"/>
</dbReference>
<protein>
    <recommendedName>
        <fullName evidence="8">BZIP domain-containing protein</fullName>
    </recommendedName>
</protein>
<dbReference type="SMART" id="SM00338">
    <property type="entry name" value="BRLZ"/>
    <property type="match status" value="1"/>
</dbReference>
<feature type="region of interest" description="Disordered" evidence="7">
    <location>
        <begin position="302"/>
        <end position="324"/>
    </location>
</feature>
<dbReference type="PANTHER" id="PTHR47693">
    <property type="entry name" value="BZIP TRANSCRIPTION FACTOR RISBZ3-RELATED"/>
    <property type="match status" value="1"/>
</dbReference>
<feature type="region of interest" description="Disordered" evidence="7">
    <location>
        <begin position="154"/>
        <end position="182"/>
    </location>
</feature>
<feature type="domain" description="BZIP" evidence="8">
    <location>
        <begin position="162"/>
        <end position="225"/>
    </location>
</feature>
<dbReference type="AlphaFoldDB" id="A0AAN7MJQ3"/>
<dbReference type="EMBL" id="JAXQNO010000005">
    <property type="protein sequence ID" value="KAK4797620.1"/>
    <property type="molecule type" value="Genomic_DNA"/>
</dbReference>
<keyword evidence="10" id="KW-1185">Reference proteome</keyword>
<dbReference type="Gene3D" id="1.20.5.170">
    <property type="match status" value="1"/>
</dbReference>
<name>A0AAN7MJQ3_TRANT</name>
<accession>A0AAN7MJQ3</accession>
<dbReference type="InterPro" id="IPR004827">
    <property type="entry name" value="bZIP"/>
</dbReference>
<evidence type="ECO:0000256" key="3">
    <source>
        <dbReference type="ARBA" id="ARBA00023125"/>
    </source>
</evidence>
<evidence type="ECO:0000256" key="5">
    <source>
        <dbReference type="ARBA" id="ARBA00023242"/>
    </source>
</evidence>
<dbReference type="PROSITE" id="PS50217">
    <property type="entry name" value="BZIP"/>
    <property type="match status" value="1"/>
</dbReference>
<proteinExistence type="predicted"/>
<organism evidence="9 10">
    <name type="scientific">Trapa natans</name>
    <name type="common">Water chestnut</name>
    <dbReference type="NCBI Taxonomy" id="22666"/>
    <lineage>
        <taxon>Eukaryota</taxon>
        <taxon>Viridiplantae</taxon>
        <taxon>Streptophyta</taxon>
        <taxon>Embryophyta</taxon>
        <taxon>Tracheophyta</taxon>
        <taxon>Spermatophyta</taxon>
        <taxon>Magnoliopsida</taxon>
        <taxon>eudicotyledons</taxon>
        <taxon>Gunneridae</taxon>
        <taxon>Pentapetalae</taxon>
        <taxon>rosids</taxon>
        <taxon>malvids</taxon>
        <taxon>Myrtales</taxon>
        <taxon>Lythraceae</taxon>
        <taxon>Trapa</taxon>
    </lineage>
</organism>
<comment type="subcellular location">
    <subcellularLocation>
        <location evidence="1">Nucleus</location>
    </subcellularLocation>
</comment>
<dbReference type="CDD" id="cd14702">
    <property type="entry name" value="bZIP_plant_GBF1"/>
    <property type="match status" value="1"/>
</dbReference>
<feature type="coiled-coil region" evidence="6">
    <location>
        <begin position="194"/>
        <end position="242"/>
    </location>
</feature>
<keyword evidence="4" id="KW-0804">Transcription</keyword>
<reference evidence="9 10" key="1">
    <citation type="journal article" date="2023" name="Hortic Res">
        <title>Pangenome of water caltrop reveals structural variations and asymmetric subgenome divergence after allopolyploidization.</title>
        <authorList>
            <person name="Zhang X."/>
            <person name="Chen Y."/>
            <person name="Wang L."/>
            <person name="Yuan Y."/>
            <person name="Fang M."/>
            <person name="Shi L."/>
            <person name="Lu R."/>
            <person name="Comes H.P."/>
            <person name="Ma Y."/>
            <person name="Chen Y."/>
            <person name="Huang G."/>
            <person name="Zhou Y."/>
            <person name="Zheng Z."/>
            <person name="Qiu Y."/>
        </authorList>
    </citation>
    <scope>NUCLEOTIDE SEQUENCE [LARGE SCALE GENOMIC DNA]</scope>
    <source>
        <strain evidence="9">F231</strain>
    </source>
</reference>
<evidence type="ECO:0000259" key="8">
    <source>
        <dbReference type="PROSITE" id="PS50217"/>
    </source>
</evidence>
<dbReference type="InterPro" id="IPR045314">
    <property type="entry name" value="bZIP_plant_GBF1"/>
</dbReference>
<dbReference type="PROSITE" id="PS00036">
    <property type="entry name" value="BZIP_BASIC"/>
    <property type="match status" value="1"/>
</dbReference>
<comment type="caution">
    <text evidence="9">The sequence shown here is derived from an EMBL/GenBank/DDBJ whole genome shotgun (WGS) entry which is preliminary data.</text>
</comment>
<dbReference type="GO" id="GO:0003677">
    <property type="term" value="F:DNA binding"/>
    <property type="evidence" value="ECO:0007669"/>
    <property type="project" value="UniProtKB-KW"/>
</dbReference>
<feature type="region of interest" description="Disordered" evidence="7">
    <location>
        <begin position="1"/>
        <end position="21"/>
    </location>
</feature>
<dbReference type="SUPFAM" id="SSF57959">
    <property type="entry name" value="Leucine zipper domain"/>
    <property type="match status" value="1"/>
</dbReference>
<evidence type="ECO:0000256" key="4">
    <source>
        <dbReference type="ARBA" id="ARBA00023163"/>
    </source>
</evidence>
<keyword evidence="2" id="KW-0805">Transcription regulation</keyword>
<feature type="compositionally biased region" description="Polar residues" evidence="7">
    <location>
        <begin position="302"/>
        <end position="317"/>
    </location>
</feature>
<dbReference type="GO" id="GO:0005634">
    <property type="term" value="C:nucleus"/>
    <property type="evidence" value="ECO:0007669"/>
    <property type="project" value="UniProtKB-SubCell"/>
</dbReference>
<evidence type="ECO:0000313" key="10">
    <source>
        <dbReference type="Proteomes" id="UP001346149"/>
    </source>
</evidence>
<keyword evidence="3" id="KW-0238">DNA-binding</keyword>